<dbReference type="GO" id="GO:0030288">
    <property type="term" value="C:outer membrane-bounded periplasmic space"/>
    <property type="evidence" value="ECO:0007669"/>
    <property type="project" value="TreeGrafter"/>
</dbReference>
<dbReference type="InterPro" id="IPR051909">
    <property type="entry name" value="MFP_Cation_Efflux"/>
</dbReference>
<dbReference type="GO" id="GO:0046914">
    <property type="term" value="F:transition metal ion binding"/>
    <property type="evidence" value="ECO:0007669"/>
    <property type="project" value="TreeGrafter"/>
</dbReference>
<evidence type="ECO:0000313" key="10">
    <source>
        <dbReference type="EMBL" id="QED38174.1"/>
    </source>
</evidence>
<dbReference type="Gene3D" id="2.40.30.170">
    <property type="match status" value="1"/>
</dbReference>
<dbReference type="Proteomes" id="UP000321954">
    <property type="component" value="Chromosome"/>
</dbReference>
<feature type="domain" description="CusB-like barrel-sandwich hybrid" evidence="7">
    <location>
        <begin position="130"/>
        <end position="240"/>
    </location>
</feature>
<evidence type="ECO:0000313" key="11">
    <source>
        <dbReference type="Proteomes" id="UP000321954"/>
    </source>
</evidence>
<feature type="transmembrane region" description="Helical" evidence="3">
    <location>
        <begin position="7"/>
        <end position="24"/>
    </location>
</feature>
<feature type="domain" description="CzcB-like C-terminal circularly permuted SH3-like" evidence="9">
    <location>
        <begin position="332"/>
        <end position="394"/>
    </location>
</feature>
<sequence length="576" mass="62987">MKNKKNIGIALAILIIGLMLGWLIKPSGNTSSDDHTITSSNDQIWTCSMHPQIRQNEPGSCPICGMDLIPLETSGDEGEPGVYHMSENALKLANVQTMVVGRGDASKEMRLNGKVQVDERAAYSQSTHIPGRIEQLAINFTGEKVSRGQTLATVYSPELVTAQEELLQAAAIRTSQPELFEAAKTKLRNWKIGDAQIEQILSGGKAIQRFSIRADVNGIVTEKMVDLGDYVERGMPIYEISDLSKVWVLFDLYEGQLAAVKEGNNISFTINSFPGESFEGKISFVDPMLNPQTRVATARVEVNNKDGRLKPGMFASGVVKNTMSEGQTQELIIPKSAVLWTGKRSIVYVKTNVDGRPGFRLREITLGPSLGDSYVVQEGLEQGEEIVSNGAFTIDAAVQLSGGVSMMNPDGGKTSTGHDHGQAEPLKFEINDNVKPGLNKLVDDYLKLKDALVKDDYSQARTNAQAFEKSIETVTGFNEEGKIVWESYKKELIADAKVLSGAAKIEGMRARFDEMSTTMIGLVKTFGLTNGGLYVQHCPMADNDKGANWLSRSKEIQNPYYGASMLRCGEVIETIN</sequence>
<name>A0A5B8YKH1_9FLAO</name>
<dbReference type="EMBL" id="CP042476">
    <property type="protein sequence ID" value="QED38174.1"/>
    <property type="molecule type" value="Genomic_DNA"/>
</dbReference>
<keyword evidence="11" id="KW-1185">Reference proteome</keyword>
<dbReference type="InterPro" id="IPR021782">
    <property type="entry name" value="DUF3347"/>
</dbReference>
<feature type="domain" description="Heavy metal binding" evidence="5">
    <location>
        <begin position="45"/>
        <end position="70"/>
    </location>
</feature>
<dbReference type="GO" id="GO:0015679">
    <property type="term" value="P:plasma membrane copper ion transport"/>
    <property type="evidence" value="ECO:0007669"/>
    <property type="project" value="TreeGrafter"/>
</dbReference>
<accession>A0A5B8YKH1</accession>
<dbReference type="RefSeq" id="WP_146834772.1">
    <property type="nucleotide sequence ID" value="NZ_CP042476.1"/>
</dbReference>
<dbReference type="InterPro" id="IPR058791">
    <property type="entry name" value="3HB_CusB"/>
</dbReference>
<proteinExistence type="inferred from homology"/>
<evidence type="ECO:0000256" key="3">
    <source>
        <dbReference type="SAM" id="Phobius"/>
    </source>
</evidence>
<evidence type="ECO:0000259" key="6">
    <source>
        <dbReference type="Pfam" id="PF25869"/>
    </source>
</evidence>
<dbReference type="Pfam" id="PF19335">
    <property type="entry name" value="HMBD"/>
    <property type="match status" value="1"/>
</dbReference>
<dbReference type="InterPro" id="IPR006143">
    <property type="entry name" value="RND_pump_MFP"/>
</dbReference>
<comment type="similarity">
    <text evidence="1">Belongs to the membrane fusion protein (MFP) (TC 8.A.1) family.</text>
</comment>
<keyword evidence="3" id="KW-0472">Membrane</keyword>
<dbReference type="KEGG" id="anp:FK178_10795"/>
<dbReference type="Gene3D" id="2.40.50.100">
    <property type="match status" value="1"/>
</dbReference>
<dbReference type="SUPFAM" id="SSF111369">
    <property type="entry name" value="HlyD-like secretion proteins"/>
    <property type="match status" value="1"/>
</dbReference>
<feature type="domain" description="DUF3347" evidence="4">
    <location>
        <begin position="442"/>
        <end position="530"/>
    </location>
</feature>
<dbReference type="Pfam" id="PF25975">
    <property type="entry name" value="CzcB_C"/>
    <property type="match status" value="1"/>
</dbReference>
<dbReference type="Pfam" id="PF25869">
    <property type="entry name" value="3HB_CusB"/>
    <property type="match status" value="1"/>
</dbReference>
<reference evidence="10 11" key="1">
    <citation type="submission" date="2019-08" db="EMBL/GenBank/DDBJ databases">
        <title>Antarcticibacterium arcticum sp. nov., a bacterium isolated from marine sediment of the Canadian Beaufort Sea.</title>
        <authorList>
            <person name="Lee Y.M."/>
            <person name="Baek K."/>
            <person name="Lee D.-H."/>
            <person name="Shin S.C."/>
            <person name="Jin Y.K."/>
            <person name="Park Y."/>
        </authorList>
    </citation>
    <scope>NUCLEOTIDE SEQUENCE [LARGE SCALE GENOMIC DNA]</scope>
    <source>
        <strain evidence="10 11">PAMC 28998</strain>
    </source>
</reference>
<dbReference type="FunFam" id="2.40.30.170:FF:000010">
    <property type="entry name" value="Efflux RND transporter periplasmic adaptor subunit"/>
    <property type="match status" value="1"/>
</dbReference>
<evidence type="ECO:0000259" key="4">
    <source>
        <dbReference type="Pfam" id="PF11827"/>
    </source>
</evidence>
<dbReference type="PANTHER" id="PTHR30097">
    <property type="entry name" value="CATION EFFLUX SYSTEM PROTEIN CUSB"/>
    <property type="match status" value="1"/>
</dbReference>
<evidence type="ECO:0000259" key="9">
    <source>
        <dbReference type="Pfam" id="PF25975"/>
    </source>
</evidence>
<dbReference type="InterPro" id="IPR058792">
    <property type="entry name" value="Beta-barrel_RND_2"/>
</dbReference>
<dbReference type="InterPro" id="IPR058649">
    <property type="entry name" value="CzcB_C"/>
</dbReference>
<evidence type="ECO:0000259" key="7">
    <source>
        <dbReference type="Pfam" id="PF25919"/>
    </source>
</evidence>
<dbReference type="Pfam" id="PF25954">
    <property type="entry name" value="Beta-barrel_RND_2"/>
    <property type="match status" value="1"/>
</dbReference>
<dbReference type="InterPro" id="IPR045800">
    <property type="entry name" value="HMBD"/>
</dbReference>
<dbReference type="Gene3D" id="2.40.420.20">
    <property type="match status" value="1"/>
</dbReference>
<protein>
    <submittedName>
        <fullName evidence="10">Efflux RND transporter periplasmic adaptor subunit</fullName>
    </submittedName>
</protein>
<dbReference type="GO" id="GO:0016020">
    <property type="term" value="C:membrane"/>
    <property type="evidence" value="ECO:0007669"/>
    <property type="project" value="InterPro"/>
</dbReference>
<dbReference type="OrthoDB" id="9806939at2"/>
<dbReference type="InterPro" id="IPR058790">
    <property type="entry name" value="BSH_CusB"/>
</dbReference>
<feature type="domain" description="CusB-like three alpha-helical bundle" evidence="6">
    <location>
        <begin position="158"/>
        <end position="206"/>
    </location>
</feature>
<dbReference type="GO" id="GO:0022857">
    <property type="term" value="F:transmembrane transporter activity"/>
    <property type="evidence" value="ECO:0007669"/>
    <property type="project" value="InterPro"/>
</dbReference>
<dbReference type="NCBIfam" id="TIGR01730">
    <property type="entry name" value="RND_mfp"/>
    <property type="match status" value="1"/>
</dbReference>
<evidence type="ECO:0000256" key="2">
    <source>
        <dbReference type="ARBA" id="ARBA00022448"/>
    </source>
</evidence>
<dbReference type="AlphaFoldDB" id="A0A5B8YKH1"/>
<keyword evidence="3" id="KW-1133">Transmembrane helix</keyword>
<evidence type="ECO:0000259" key="5">
    <source>
        <dbReference type="Pfam" id="PF19335"/>
    </source>
</evidence>
<evidence type="ECO:0000256" key="1">
    <source>
        <dbReference type="ARBA" id="ARBA00009477"/>
    </source>
</evidence>
<keyword evidence="3" id="KW-0812">Transmembrane</keyword>
<feature type="domain" description="CusB-like beta-barrel" evidence="8">
    <location>
        <begin position="245"/>
        <end position="317"/>
    </location>
</feature>
<dbReference type="Pfam" id="PF25919">
    <property type="entry name" value="BSH_CusB"/>
    <property type="match status" value="1"/>
</dbReference>
<keyword evidence="2" id="KW-0813">Transport</keyword>
<dbReference type="Pfam" id="PF11827">
    <property type="entry name" value="DUF3347"/>
    <property type="match status" value="1"/>
</dbReference>
<dbReference type="PANTHER" id="PTHR30097:SF15">
    <property type="entry name" value="CATION EFFLUX SYSTEM PROTEIN CUSB"/>
    <property type="match status" value="1"/>
</dbReference>
<gene>
    <name evidence="10" type="ORF">FK178_10795</name>
</gene>
<dbReference type="Gene3D" id="6.10.140.730">
    <property type="match status" value="1"/>
</dbReference>
<organism evidence="10 11">
    <name type="scientific">Antarcticibacterium arcticum</name>
    <dbReference type="NCBI Taxonomy" id="2585771"/>
    <lineage>
        <taxon>Bacteria</taxon>
        <taxon>Pseudomonadati</taxon>
        <taxon>Bacteroidota</taxon>
        <taxon>Flavobacteriia</taxon>
        <taxon>Flavobacteriales</taxon>
        <taxon>Flavobacteriaceae</taxon>
        <taxon>Antarcticibacterium</taxon>
    </lineage>
</organism>
<evidence type="ECO:0000259" key="8">
    <source>
        <dbReference type="Pfam" id="PF25954"/>
    </source>
</evidence>
<dbReference type="GO" id="GO:0060003">
    <property type="term" value="P:copper ion export"/>
    <property type="evidence" value="ECO:0007669"/>
    <property type="project" value="TreeGrafter"/>
</dbReference>